<evidence type="ECO:0000259" key="6">
    <source>
        <dbReference type="PROSITE" id="PS51501"/>
    </source>
</evidence>
<dbReference type="Proteomes" id="UP000190274">
    <property type="component" value="Chromosome G"/>
</dbReference>
<organism evidence="7 8">
    <name type="scientific">Lachancea dasiensis</name>
    <dbReference type="NCBI Taxonomy" id="1072105"/>
    <lineage>
        <taxon>Eukaryota</taxon>
        <taxon>Fungi</taxon>
        <taxon>Dikarya</taxon>
        <taxon>Ascomycota</taxon>
        <taxon>Saccharomycotina</taxon>
        <taxon>Saccharomycetes</taxon>
        <taxon>Saccharomycetales</taxon>
        <taxon>Saccharomycetaceae</taxon>
        <taxon>Lachancea</taxon>
    </lineage>
</organism>
<dbReference type="EMBL" id="LT598457">
    <property type="protein sequence ID" value="SCU93234.1"/>
    <property type="molecule type" value="Genomic_DNA"/>
</dbReference>
<feature type="compositionally biased region" description="Basic and acidic residues" evidence="5">
    <location>
        <begin position="155"/>
        <end position="170"/>
    </location>
</feature>
<keyword evidence="3" id="KW-0862">Zinc</keyword>
<name>A0A1G4JQZ9_9SACH</name>
<evidence type="ECO:0000256" key="1">
    <source>
        <dbReference type="ARBA" id="ARBA00022723"/>
    </source>
</evidence>
<feature type="domain" description="DNL-type" evidence="6">
    <location>
        <begin position="61"/>
        <end position="156"/>
    </location>
</feature>
<dbReference type="AlphaFoldDB" id="A0A1G4JQZ9"/>
<dbReference type="GO" id="GO:0030150">
    <property type="term" value="P:protein import into mitochondrial matrix"/>
    <property type="evidence" value="ECO:0007669"/>
    <property type="project" value="TreeGrafter"/>
</dbReference>
<accession>A0A1G4JQZ9</accession>
<evidence type="ECO:0000256" key="2">
    <source>
        <dbReference type="ARBA" id="ARBA00022771"/>
    </source>
</evidence>
<keyword evidence="1" id="KW-0479">Metal-binding</keyword>
<evidence type="ECO:0000256" key="3">
    <source>
        <dbReference type="ARBA" id="ARBA00022833"/>
    </source>
</evidence>
<gene>
    <name evidence="7" type="ORF">LADA_0G02014G</name>
</gene>
<protein>
    <submittedName>
        <fullName evidence="7">LADA_0G02014g1_1</fullName>
    </submittedName>
</protein>
<evidence type="ECO:0000313" key="7">
    <source>
        <dbReference type="EMBL" id="SCU93234.1"/>
    </source>
</evidence>
<dbReference type="GO" id="GO:0008270">
    <property type="term" value="F:zinc ion binding"/>
    <property type="evidence" value="ECO:0007669"/>
    <property type="project" value="UniProtKB-KW"/>
</dbReference>
<dbReference type="GO" id="GO:0005739">
    <property type="term" value="C:mitochondrion"/>
    <property type="evidence" value="ECO:0007669"/>
    <property type="project" value="TreeGrafter"/>
</dbReference>
<dbReference type="GO" id="GO:0006457">
    <property type="term" value="P:protein folding"/>
    <property type="evidence" value="ECO:0007669"/>
    <property type="project" value="TreeGrafter"/>
</dbReference>
<dbReference type="GO" id="GO:0051087">
    <property type="term" value="F:protein-folding chaperone binding"/>
    <property type="evidence" value="ECO:0007669"/>
    <property type="project" value="TreeGrafter"/>
</dbReference>
<keyword evidence="8" id="KW-1185">Reference proteome</keyword>
<dbReference type="InterPro" id="IPR007853">
    <property type="entry name" value="Znf_DNL-typ"/>
</dbReference>
<dbReference type="InterPro" id="IPR024158">
    <property type="entry name" value="Mt_import_TIM15"/>
</dbReference>
<dbReference type="STRING" id="1266660.A0A1G4JQZ9"/>
<dbReference type="PROSITE" id="PS51501">
    <property type="entry name" value="ZF_DNL"/>
    <property type="match status" value="1"/>
</dbReference>
<evidence type="ECO:0000256" key="5">
    <source>
        <dbReference type="SAM" id="MobiDB-lite"/>
    </source>
</evidence>
<keyword evidence="2 4" id="KW-0863">Zinc-finger</keyword>
<evidence type="ECO:0000256" key="4">
    <source>
        <dbReference type="PROSITE-ProRule" id="PRU00834"/>
    </source>
</evidence>
<dbReference type="PANTHER" id="PTHR20922:SF13">
    <property type="entry name" value="DNL-TYPE ZINC FINGER PROTEIN"/>
    <property type="match status" value="1"/>
</dbReference>
<dbReference type="Pfam" id="PF05180">
    <property type="entry name" value="zf-DNL"/>
    <property type="match status" value="1"/>
</dbReference>
<feature type="region of interest" description="Disordered" evidence="5">
    <location>
        <begin position="155"/>
        <end position="182"/>
    </location>
</feature>
<sequence>MLRLLKPRTISRCARVAVPRFQSSNMSNMALFSRSLSVSHKLSNESPKSSDSKIPLESLKVDKPMMMIAFTCKKCETRSSHTMSKQAYTGGTVLIQCPGCKSRHLIADHLKIFSDDRLTVQDILNAKGESVSMTTEDLAFEDIPEKLRSLIGHHAKDAPEQQKQKLDNESVHQLPPTKPNKH</sequence>
<reference evidence="8" key="1">
    <citation type="submission" date="2016-03" db="EMBL/GenBank/DDBJ databases">
        <authorList>
            <person name="Devillers H."/>
        </authorList>
    </citation>
    <scope>NUCLEOTIDE SEQUENCE [LARGE SCALE GENOMIC DNA]</scope>
</reference>
<dbReference type="OrthoDB" id="512667at2759"/>
<dbReference type="PANTHER" id="PTHR20922">
    <property type="entry name" value="DNL-TYPE ZINC FINGER PROTEIN"/>
    <property type="match status" value="1"/>
</dbReference>
<dbReference type="GO" id="GO:0050821">
    <property type="term" value="P:protein stabilization"/>
    <property type="evidence" value="ECO:0007669"/>
    <property type="project" value="TreeGrafter"/>
</dbReference>
<evidence type="ECO:0000313" key="8">
    <source>
        <dbReference type="Proteomes" id="UP000190274"/>
    </source>
</evidence>
<proteinExistence type="predicted"/>